<gene>
    <name evidence="2" type="ORF">TNCV_3183671</name>
</gene>
<feature type="compositionally biased region" description="Basic residues" evidence="1">
    <location>
        <begin position="75"/>
        <end position="84"/>
    </location>
</feature>
<evidence type="ECO:0000256" key="1">
    <source>
        <dbReference type="SAM" id="MobiDB-lite"/>
    </source>
</evidence>
<accession>A0A8X6VL91</accession>
<keyword evidence="3" id="KW-1185">Reference proteome</keyword>
<feature type="region of interest" description="Disordered" evidence="1">
    <location>
        <begin position="49"/>
        <end position="86"/>
    </location>
</feature>
<comment type="caution">
    <text evidence="2">The sequence shown here is derived from an EMBL/GenBank/DDBJ whole genome shotgun (WGS) entry which is preliminary data.</text>
</comment>
<sequence>MSIPTATTASPSNNLNTSDSLLLTEVPPVLTTANKFATLSKEVESSVSLSESAAPAANDKHFNASQIPKPLKQNSKNRRKRTKAQKAEIEIKMAKHQPRKSAPTEYTTDDEDMLMYDVEEELESDPTDKFVLKESPSNFSRGYIRSLTPT</sequence>
<evidence type="ECO:0000313" key="2">
    <source>
        <dbReference type="EMBL" id="GFY11529.1"/>
    </source>
</evidence>
<organism evidence="2 3">
    <name type="scientific">Trichonephila clavipes</name>
    <name type="common">Golden silk orbweaver</name>
    <name type="synonym">Nephila clavipes</name>
    <dbReference type="NCBI Taxonomy" id="2585209"/>
    <lineage>
        <taxon>Eukaryota</taxon>
        <taxon>Metazoa</taxon>
        <taxon>Ecdysozoa</taxon>
        <taxon>Arthropoda</taxon>
        <taxon>Chelicerata</taxon>
        <taxon>Arachnida</taxon>
        <taxon>Araneae</taxon>
        <taxon>Araneomorphae</taxon>
        <taxon>Entelegynae</taxon>
        <taxon>Araneoidea</taxon>
        <taxon>Nephilidae</taxon>
        <taxon>Trichonephila</taxon>
    </lineage>
</organism>
<reference evidence="2" key="1">
    <citation type="submission" date="2020-08" db="EMBL/GenBank/DDBJ databases">
        <title>Multicomponent nature underlies the extraordinary mechanical properties of spider dragline silk.</title>
        <authorList>
            <person name="Kono N."/>
            <person name="Nakamura H."/>
            <person name="Mori M."/>
            <person name="Yoshida Y."/>
            <person name="Ohtoshi R."/>
            <person name="Malay A.D."/>
            <person name="Moran D.A.P."/>
            <person name="Tomita M."/>
            <person name="Numata K."/>
            <person name="Arakawa K."/>
        </authorList>
    </citation>
    <scope>NUCLEOTIDE SEQUENCE</scope>
</reference>
<protein>
    <submittedName>
        <fullName evidence="2">Uncharacterized protein</fullName>
    </submittedName>
</protein>
<dbReference type="AlphaFoldDB" id="A0A8X6VL91"/>
<dbReference type="EMBL" id="BMAU01021305">
    <property type="protein sequence ID" value="GFY11529.1"/>
    <property type="molecule type" value="Genomic_DNA"/>
</dbReference>
<proteinExistence type="predicted"/>
<dbReference type="Proteomes" id="UP000887159">
    <property type="component" value="Unassembled WGS sequence"/>
</dbReference>
<evidence type="ECO:0000313" key="3">
    <source>
        <dbReference type="Proteomes" id="UP000887159"/>
    </source>
</evidence>
<name>A0A8X6VL91_TRICX</name>